<dbReference type="KEGG" id="pbas:SMSP2_00921"/>
<accession>A0A1Q2MD38</accession>
<feature type="signal peptide" evidence="1">
    <location>
        <begin position="1"/>
        <end position="24"/>
    </location>
</feature>
<keyword evidence="3" id="KW-1185">Reference proteome</keyword>
<keyword evidence="1" id="KW-0732">Signal</keyword>
<evidence type="ECO:0000313" key="2">
    <source>
        <dbReference type="EMBL" id="AQQ70569.1"/>
    </source>
</evidence>
<dbReference type="OrthoDB" id="508804at2"/>
<dbReference type="AlphaFoldDB" id="A0A1Q2MD38"/>
<dbReference type="EMBL" id="CP019646">
    <property type="protein sequence ID" value="AQQ70569.1"/>
    <property type="molecule type" value="Genomic_DNA"/>
</dbReference>
<reference evidence="3" key="1">
    <citation type="submission" date="2017-02" db="EMBL/GenBank/DDBJ databases">
        <title>Comparative genomics and description of representatives of a novel lineage of planctomycetes thriving in anoxic sediments.</title>
        <authorList>
            <person name="Spring S."/>
            <person name="Bunk B."/>
            <person name="Sproer C."/>
        </authorList>
    </citation>
    <scope>NUCLEOTIDE SEQUENCE [LARGE SCALE GENOMIC DNA]</scope>
    <source>
        <strain evidence="3">SM-Chi-D1</strain>
    </source>
</reference>
<evidence type="ECO:0008006" key="4">
    <source>
        <dbReference type="Google" id="ProtNLM"/>
    </source>
</evidence>
<name>A0A1Q2MD38_9BACT</name>
<evidence type="ECO:0000313" key="3">
    <source>
        <dbReference type="Proteomes" id="UP000188181"/>
    </source>
</evidence>
<evidence type="ECO:0000256" key="1">
    <source>
        <dbReference type="SAM" id="SignalP"/>
    </source>
</evidence>
<sequence precursor="true">MKSTNTILVFAVIVIATVSFNVNAAIVDLAQNNTSEGTINGAIFRNGSFPIDGAGTIDPRITNQEAEGFLHFPSTGNTRDISGHNTSAANPLFTDVGDAGTDDITVGMLTGKVIGTEWYFEIIVDTNENNSDSGQITYIDDMKIYTSPHPGINTTNLNDFTTPGIGDGILRYDFQANGGDNQVIFNYELASGGYSSVYDVVAHIPVINFTGADVSDYVYVYIELGNASDGADNLMYFTTGDYPPIPVPEPAAFAIFASGAVFITWKKR</sequence>
<feature type="chain" id="PRO_5011981194" description="PEP-CTERM protein-sorting domain-containing protein" evidence="1">
    <location>
        <begin position="25"/>
        <end position="268"/>
    </location>
</feature>
<proteinExistence type="predicted"/>
<organism evidence="2 3">
    <name type="scientific">Limihaloglobus sulfuriphilus</name>
    <dbReference type="NCBI Taxonomy" id="1851148"/>
    <lineage>
        <taxon>Bacteria</taxon>
        <taxon>Pseudomonadati</taxon>
        <taxon>Planctomycetota</taxon>
        <taxon>Phycisphaerae</taxon>
        <taxon>Sedimentisphaerales</taxon>
        <taxon>Sedimentisphaeraceae</taxon>
        <taxon>Limihaloglobus</taxon>
    </lineage>
</organism>
<dbReference type="Proteomes" id="UP000188181">
    <property type="component" value="Chromosome"/>
</dbReference>
<dbReference type="RefSeq" id="WP_146682824.1">
    <property type="nucleotide sequence ID" value="NZ_CP019646.1"/>
</dbReference>
<gene>
    <name evidence="2" type="ORF">SMSP2_00921</name>
</gene>
<protein>
    <recommendedName>
        <fullName evidence="4">PEP-CTERM protein-sorting domain-containing protein</fullName>
    </recommendedName>
</protein>